<dbReference type="GO" id="GO:0005524">
    <property type="term" value="F:ATP binding"/>
    <property type="evidence" value="ECO:0007669"/>
    <property type="project" value="InterPro"/>
</dbReference>
<dbReference type="Pfam" id="PF13304">
    <property type="entry name" value="AAA_21"/>
    <property type="match status" value="2"/>
</dbReference>
<protein>
    <recommendedName>
        <fullName evidence="1">ATPase AAA-type core domain-containing protein</fullName>
    </recommendedName>
</protein>
<dbReference type="EMBL" id="LVZK01000003">
    <property type="protein sequence ID" value="OAP85405.1"/>
    <property type="molecule type" value="Genomic_DNA"/>
</dbReference>
<dbReference type="PANTHER" id="PTHR40396:SF1">
    <property type="entry name" value="ATPASE AAA-TYPE CORE DOMAIN-CONTAINING PROTEIN"/>
    <property type="match status" value="1"/>
</dbReference>
<organism evidence="2 3">
    <name type="scientific">Peptidiphaga gingivicola</name>
    <dbReference type="NCBI Taxonomy" id="2741497"/>
    <lineage>
        <taxon>Bacteria</taxon>
        <taxon>Bacillati</taxon>
        <taxon>Actinomycetota</taxon>
        <taxon>Actinomycetes</taxon>
        <taxon>Actinomycetales</taxon>
        <taxon>Actinomycetaceae</taxon>
        <taxon>Peptidiphaga</taxon>
    </lineage>
</organism>
<dbReference type="AlphaFoldDB" id="A0A179B202"/>
<comment type="caution">
    <text evidence="2">The sequence shown here is derived from an EMBL/GenBank/DDBJ whole genome shotgun (WGS) entry which is preliminary data.</text>
</comment>
<proteinExistence type="predicted"/>
<evidence type="ECO:0000259" key="1">
    <source>
        <dbReference type="Pfam" id="PF13304"/>
    </source>
</evidence>
<evidence type="ECO:0000313" key="2">
    <source>
        <dbReference type="EMBL" id="OAP85405.1"/>
    </source>
</evidence>
<dbReference type="STRING" id="1823756.A4H34_09955"/>
<dbReference type="PANTHER" id="PTHR40396">
    <property type="entry name" value="ATPASE-LIKE PROTEIN"/>
    <property type="match status" value="1"/>
</dbReference>
<dbReference type="SUPFAM" id="SSF52540">
    <property type="entry name" value="P-loop containing nucleoside triphosphate hydrolases"/>
    <property type="match status" value="1"/>
</dbReference>
<gene>
    <name evidence="2" type="ORF">A4H34_09955</name>
</gene>
<reference evidence="2 3" key="1">
    <citation type="submission" date="2016-04" db="EMBL/GenBank/DDBJ databases">
        <title>Peptidophaga gingivicola gen. nov., sp. nov., isolated from human subgingival plaque.</title>
        <authorList>
            <person name="Beall C.J."/>
            <person name="Mokrzan E.M."/>
            <person name="Griffen A.L."/>
            <person name="Leys E.J."/>
        </authorList>
    </citation>
    <scope>NUCLEOTIDE SEQUENCE [LARGE SCALE GENOMIC DNA]</scope>
    <source>
        <strain evidence="2 3">BA112</strain>
    </source>
</reference>
<sequence>MLHYFTVSNWKSIYEPVEFSMVATKEERQHSERLSCVEHSQILPVAAIYGTNASGKSVFIKALAKLQEIVLKGIEWDPIVPHLLRGADEPTKFEIEFSVEVGALNGEKREETLIYELRVDEGEVLEESLLRTRAEDEIVIFEREGNRIELYEELVGNDVAEAYAKTVGIKSNATFLGVMGDQDTERSRENIVAVARSWFSEKLHVMGPESGAQGLPVRALTDDGFAEAVGELLSWADIGIANIGFKSIPFHPLGYGLLMEAPASEDGRRVAAISGRGDVVFESDHSGQVEARRFVAIHRDSDGKEFPLSFADESDGTVRFLNLLPMLIQLQDPKSDVVFVVDELENSMHPKLTEALIRLFLSSLSTEGDSRRQLAFSTHELQLLRSDLLRRDEIWLADKVDAQTRLTRLSEFSEESVHKDVDWLGLYMSGRLGGVPKV</sequence>
<dbReference type="InterPro" id="IPR003959">
    <property type="entry name" value="ATPase_AAA_core"/>
</dbReference>
<dbReference type="OrthoDB" id="9809324at2"/>
<feature type="domain" description="ATPase AAA-type core" evidence="1">
    <location>
        <begin position="45"/>
        <end position="166"/>
    </location>
</feature>
<dbReference type="GO" id="GO:0016887">
    <property type="term" value="F:ATP hydrolysis activity"/>
    <property type="evidence" value="ECO:0007669"/>
    <property type="project" value="InterPro"/>
</dbReference>
<dbReference type="InterPro" id="IPR027417">
    <property type="entry name" value="P-loop_NTPase"/>
</dbReference>
<name>A0A179B202_9ACTO</name>
<feature type="domain" description="ATPase AAA-type core" evidence="1">
    <location>
        <begin position="282"/>
        <end position="384"/>
    </location>
</feature>
<evidence type="ECO:0000313" key="3">
    <source>
        <dbReference type="Proteomes" id="UP000078368"/>
    </source>
</evidence>
<dbReference type="Proteomes" id="UP000078368">
    <property type="component" value="Unassembled WGS sequence"/>
</dbReference>
<accession>A0A179B202</accession>
<keyword evidence="3" id="KW-1185">Reference proteome</keyword>